<name>A0A4Y2ETG8_ARAVE</name>
<sequence>MPEPGEDSVLELKQHKFSQSLPYTIYADFEVLVEHIQGNTTKTASHNPCGYVYLLIGPNGLPLKPVVVYRGVGAVDHFITSIVREKDILAEKIHTNYPMHRTSQDKEDFRNAIH</sequence>
<keyword evidence="2" id="KW-1185">Reference proteome</keyword>
<dbReference type="Proteomes" id="UP000499080">
    <property type="component" value="Unassembled WGS sequence"/>
</dbReference>
<reference evidence="1 2" key="1">
    <citation type="journal article" date="2019" name="Sci. Rep.">
        <title>Orb-weaving spider Araneus ventricosus genome elucidates the spidroin gene catalogue.</title>
        <authorList>
            <person name="Kono N."/>
            <person name="Nakamura H."/>
            <person name="Ohtoshi R."/>
            <person name="Moran D.A.P."/>
            <person name="Shinohara A."/>
            <person name="Yoshida Y."/>
            <person name="Fujiwara M."/>
            <person name="Mori M."/>
            <person name="Tomita M."/>
            <person name="Arakawa K."/>
        </authorList>
    </citation>
    <scope>NUCLEOTIDE SEQUENCE [LARGE SCALE GENOMIC DNA]</scope>
</reference>
<evidence type="ECO:0000313" key="1">
    <source>
        <dbReference type="EMBL" id="GBM31817.1"/>
    </source>
</evidence>
<organism evidence="1 2">
    <name type="scientific">Araneus ventricosus</name>
    <name type="common">Orbweaver spider</name>
    <name type="synonym">Epeira ventricosa</name>
    <dbReference type="NCBI Taxonomy" id="182803"/>
    <lineage>
        <taxon>Eukaryota</taxon>
        <taxon>Metazoa</taxon>
        <taxon>Ecdysozoa</taxon>
        <taxon>Arthropoda</taxon>
        <taxon>Chelicerata</taxon>
        <taxon>Arachnida</taxon>
        <taxon>Araneae</taxon>
        <taxon>Araneomorphae</taxon>
        <taxon>Entelegynae</taxon>
        <taxon>Araneoidea</taxon>
        <taxon>Araneidae</taxon>
        <taxon>Araneus</taxon>
    </lineage>
</organism>
<gene>
    <name evidence="1" type="ORF">AVEN_56918_1</name>
</gene>
<dbReference type="OrthoDB" id="6433996at2759"/>
<dbReference type="EMBL" id="BGPR01000692">
    <property type="protein sequence ID" value="GBM31817.1"/>
    <property type="molecule type" value="Genomic_DNA"/>
</dbReference>
<comment type="caution">
    <text evidence="1">The sequence shown here is derived from an EMBL/GenBank/DDBJ whole genome shotgun (WGS) entry which is preliminary data.</text>
</comment>
<dbReference type="AlphaFoldDB" id="A0A4Y2ETG8"/>
<accession>A0A4Y2ETG8</accession>
<evidence type="ECO:0000313" key="2">
    <source>
        <dbReference type="Proteomes" id="UP000499080"/>
    </source>
</evidence>
<proteinExistence type="predicted"/>
<protein>
    <submittedName>
        <fullName evidence="1">Uncharacterized protein</fullName>
    </submittedName>
</protein>